<evidence type="ECO:0000256" key="1">
    <source>
        <dbReference type="SAM" id="Phobius"/>
    </source>
</evidence>
<proteinExistence type="predicted"/>
<dbReference type="SUPFAM" id="SSF51735">
    <property type="entry name" value="NAD(P)-binding Rossmann-fold domains"/>
    <property type="match status" value="1"/>
</dbReference>
<dbReference type="PANTHER" id="PTHR24322:SF748">
    <property type="entry name" value="FI23927P1-RELATED"/>
    <property type="match status" value="1"/>
</dbReference>
<sequence>MSFIRATGDIIGFLLLSLIAIIEAILKSFIPRRYKMKSVAGEIALVTGGGSGLGRLLSFGLANLGVIVVIWDINEAGKS</sequence>
<dbReference type="GO" id="GO:0005811">
    <property type="term" value="C:lipid droplet"/>
    <property type="evidence" value="ECO:0007669"/>
    <property type="project" value="TreeGrafter"/>
</dbReference>
<dbReference type="GO" id="GO:0016616">
    <property type="term" value="F:oxidoreductase activity, acting on the CH-OH group of donors, NAD or NADP as acceptor"/>
    <property type="evidence" value="ECO:0007669"/>
    <property type="project" value="TreeGrafter"/>
</dbReference>
<accession>A0AA39KYL3</accession>
<dbReference type="EMBL" id="JAQQBR010000004">
    <property type="protein sequence ID" value="KAK0178525.1"/>
    <property type="molecule type" value="Genomic_DNA"/>
</dbReference>
<reference evidence="2" key="2">
    <citation type="submission" date="2023-03" db="EMBL/GenBank/DDBJ databases">
        <authorList>
            <person name="Inwood S.N."/>
            <person name="Skelly J.G."/>
            <person name="Guhlin J."/>
            <person name="Harrop T.W.R."/>
            <person name="Goldson S.G."/>
            <person name="Dearden P.K."/>
        </authorList>
    </citation>
    <scope>NUCLEOTIDE SEQUENCE</scope>
    <source>
        <strain evidence="2">Lincoln</strain>
        <tissue evidence="2">Whole body</tissue>
    </source>
</reference>
<gene>
    <name evidence="2" type="ORF">PV327_007407</name>
</gene>
<keyword evidence="3" id="KW-1185">Reference proteome</keyword>
<dbReference type="Gene3D" id="3.40.50.720">
    <property type="entry name" value="NAD(P)-binding Rossmann-like Domain"/>
    <property type="match status" value="1"/>
</dbReference>
<dbReference type="InterPro" id="IPR036291">
    <property type="entry name" value="NAD(P)-bd_dom_sf"/>
</dbReference>
<evidence type="ECO:0000313" key="3">
    <source>
        <dbReference type="Proteomes" id="UP001168972"/>
    </source>
</evidence>
<evidence type="ECO:0000313" key="2">
    <source>
        <dbReference type="EMBL" id="KAK0178525.1"/>
    </source>
</evidence>
<dbReference type="PANTHER" id="PTHR24322">
    <property type="entry name" value="PKSB"/>
    <property type="match status" value="1"/>
</dbReference>
<keyword evidence="1" id="KW-1133">Transmembrane helix</keyword>
<dbReference type="AlphaFoldDB" id="A0AA39KYL3"/>
<dbReference type="Proteomes" id="UP001168972">
    <property type="component" value="Unassembled WGS sequence"/>
</dbReference>
<reference evidence="2" key="1">
    <citation type="journal article" date="2023" name="bioRxiv">
        <title>Scaffold-level genome assemblies of two parasitoid biocontrol wasps reveal the parthenogenesis mechanism and an associated novel virus.</title>
        <authorList>
            <person name="Inwood S."/>
            <person name="Skelly J."/>
            <person name="Guhlin J."/>
            <person name="Harrop T."/>
            <person name="Goldson S."/>
            <person name="Dearden P."/>
        </authorList>
    </citation>
    <scope>NUCLEOTIDE SEQUENCE</scope>
    <source>
        <strain evidence="2">Lincoln</strain>
        <tissue evidence="2">Whole body</tissue>
    </source>
</reference>
<feature type="transmembrane region" description="Helical" evidence="1">
    <location>
        <begin position="6"/>
        <end position="26"/>
    </location>
</feature>
<keyword evidence="1" id="KW-0472">Membrane</keyword>
<keyword evidence="1" id="KW-0812">Transmembrane</keyword>
<protein>
    <submittedName>
        <fullName evidence="2">Uncharacterized protein</fullName>
    </submittedName>
</protein>
<name>A0AA39KYL3_MICHY</name>
<organism evidence="2 3">
    <name type="scientific">Microctonus hyperodae</name>
    <name type="common">Parasitoid wasp</name>
    <dbReference type="NCBI Taxonomy" id="165561"/>
    <lineage>
        <taxon>Eukaryota</taxon>
        <taxon>Metazoa</taxon>
        <taxon>Ecdysozoa</taxon>
        <taxon>Arthropoda</taxon>
        <taxon>Hexapoda</taxon>
        <taxon>Insecta</taxon>
        <taxon>Pterygota</taxon>
        <taxon>Neoptera</taxon>
        <taxon>Endopterygota</taxon>
        <taxon>Hymenoptera</taxon>
        <taxon>Apocrita</taxon>
        <taxon>Ichneumonoidea</taxon>
        <taxon>Braconidae</taxon>
        <taxon>Euphorinae</taxon>
        <taxon>Microctonus</taxon>
    </lineage>
</organism>
<comment type="caution">
    <text evidence="2">The sequence shown here is derived from an EMBL/GenBank/DDBJ whole genome shotgun (WGS) entry which is preliminary data.</text>
</comment>